<dbReference type="PANTHER" id="PTHR38480:SF1">
    <property type="entry name" value="SLR0254 PROTEIN"/>
    <property type="match status" value="1"/>
</dbReference>
<accession>A0ABM6WBN1</accession>
<dbReference type="PANTHER" id="PTHR38480">
    <property type="entry name" value="SLR0254 PROTEIN"/>
    <property type="match status" value="1"/>
</dbReference>
<comment type="subcellular location">
    <subcellularLocation>
        <location evidence="1">Membrane</location>
        <topology evidence="1">Multi-pass membrane protein</topology>
    </subcellularLocation>
</comment>
<sequence length="262" mass="29873">MPIIKIPTVFNIDLEFERADLGRRAVAYFIDLLARVAFLLLGIYLISKMGLYYKTREMLMFAIVVVPVSLYYLFFEILMKGQSPGKKAMNIKVVSLMGNTPSISQILLRWMFRLVESPLLSLAFISATLSQESAFVAIIWLAVGILPIIIVVRSDYNQRLGDIAAGTILVVNKQRHSIHDTIFREIDREDYVPQFPQILRLSDRDLSKIKAVLDNAGRTRDTVMAVRIADKIKSVLHIETDMDALAFLETLLNDYNYLVTRK</sequence>
<proteinExistence type="predicted"/>
<evidence type="ECO:0000256" key="2">
    <source>
        <dbReference type="ARBA" id="ARBA00022692"/>
    </source>
</evidence>
<keyword evidence="4 5" id="KW-0472">Membrane</keyword>
<evidence type="ECO:0000256" key="1">
    <source>
        <dbReference type="ARBA" id="ARBA00004141"/>
    </source>
</evidence>
<feature type="transmembrane region" description="Helical" evidence="5">
    <location>
        <begin position="132"/>
        <end position="152"/>
    </location>
</feature>
<feature type="transmembrane region" description="Helical" evidence="5">
    <location>
        <begin position="91"/>
        <end position="112"/>
    </location>
</feature>
<feature type="transmembrane region" description="Helical" evidence="5">
    <location>
        <begin position="25"/>
        <end position="46"/>
    </location>
</feature>
<evidence type="ECO:0000313" key="8">
    <source>
        <dbReference type="Proteomes" id="UP000246099"/>
    </source>
</evidence>
<evidence type="ECO:0000256" key="4">
    <source>
        <dbReference type="ARBA" id="ARBA00023136"/>
    </source>
</evidence>
<evidence type="ECO:0000313" key="7">
    <source>
        <dbReference type="EMBL" id="AWO01339.1"/>
    </source>
</evidence>
<dbReference type="EMBL" id="CP029600">
    <property type="protein sequence ID" value="AWO01339.1"/>
    <property type="molecule type" value="Genomic_DNA"/>
</dbReference>
<protein>
    <recommendedName>
        <fullName evidence="6">RDD domain-containing protein</fullName>
    </recommendedName>
</protein>
<keyword evidence="2 5" id="KW-0812">Transmembrane</keyword>
<name>A0ABM6WBN1_9BACT</name>
<dbReference type="InterPro" id="IPR010432">
    <property type="entry name" value="RDD"/>
</dbReference>
<dbReference type="Proteomes" id="UP000246099">
    <property type="component" value="Chromosome"/>
</dbReference>
<evidence type="ECO:0000256" key="5">
    <source>
        <dbReference type="SAM" id="Phobius"/>
    </source>
</evidence>
<gene>
    <name evidence="7" type="ORF">DLD77_06365</name>
</gene>
<keyword evidence="3 5" id="KW-1133">Transmembrane helix</keyword>
<dbReference type="Pfam" id="PF06271">
    <property type="entry name" value="RDD"/>
    <property type="match status" value="1"/>
</dbReference>
<keyword evidence="8" id="KW-1185">Reference proteome</keyword>
<feature type="domain" description="RDD" evidence="6">
    <location>
        <begin position="19"/>
        <end position="166"/>
    </location>
</feature>
<evidence type="ECO:0000256" key="3">
    <source>
        <dbReference type="ARBA" id="ARBA00022989"/>
    </source>
</evidence>
<organism evidence="7 8">
    <name type="scientific">Chitinophaga alhagiae</name>
    <dbReference type="NCBI Taxonomy" id="2203219"/>
    <lineage>
        <taxon>Bacteria</taxon>
        <taxon>Pseudomonadati</taxon>
        <taxon>Bacteroidota</taxon>
        <taxon>Chitinophagia</taxon>
        <taxon>Chitinophagales</taxon>
        <taxon>Chitinophagaceae</taxon>
        <taxon>Chitinophaga</taxon>
    </lineage>
</organism>
<feature type="transmembrane region" description="Helical" evidence="5">
    <location>
        <begin position="58"/>
        <end position="79"/>
    </location>
</feature>
<evidence type="ECO:0000259" key="6">
    <source>
        <dbReference type="Pfam" id="PF06271"/>
    </source>
</evidence>
<dbReference type="RefSeq" id="WP_119077552.1">
    <property type="nucleotide sequence ID" value="NZ_CP029600.1"/>
</dbReference>
<reference evidence="7 8" key="1">
    <citation type="submission" date="2018-05" db="EMBL/GenBank/DDBJ databases">
        <title>Chitinophaga sp. nov., isolated from rhizosphere soil of Alhagi.</title>
        <authorList>
            <person name="Liu Y."/>
        </authorList>
    </citation>
    <scope>NUCLEOTIDE SEQUENCE [LARGE SCALE GENOMIC DNA]</scope>
    <source>
        <strain evidence="7 8">T22</strain>
    </source>
</reference>